<organism evidence="3">
    <name type="scientific">viral metagenome</name>
    <dbReference type="NCBI Taxonomy" id="1070528"/>
    <lineage>
        <taxon>unclassified sequences</taxon>
        <taxon>metagenomes</taxon>
        <taxon>organismal metagenomes</taxon>
    </lineage>
</organism>
<feature type="domain" description="Methyltransferase type 11" evidence="1">
    <location>
        <begin position="41"/>
        <end position="84"/>
    </location>
</feature>
<dbReference type="EMBL" id="MT142036">
    <property type="protein sequence ID" value="QJA73566.1"/>
    <property type="molecule type" value="Genomic_DNA"/>
</dbReference>
<reference evidence="3" key="1">
    <citation type="submission" date="2020-03" db="EMBL/GenBank/DDBJ databases">
        <title>The deep terrestrial virosphere.</title>
        <authorList>
            <person name="Holmfeldt K."/>
            <person name="Nilsson E."/>
            <person name="Simone D."/>
            <person name="Lopez-Fernandez M."/>
            <person name="Wu X."/>
            <person name="de Brujin I."/>
            <person name="Lundin D."/>
            <person name="Andersson A."/>
            <person name="Bertilsson S."/>
            <person name="Dopson M."/>
        </authorList>
    </citation>
    <scope>NUCLEOTIDE SEQUENCE</scope>
    <source>
        <strain evidence="3">MM415A02320</strain>
        <strain evidence="2">MM415B00849</strain>
    </source>
</reference>
<keyword evidence="3" id="KW-0808">Transferase</keyword>
<dbReference type="AlphaFoldDB" id="A0A6M3JUA4"/>
<sequence>MKETTEFYEVVELGGGPAPDYKPNIDICGCPAVDIIHDLSKGIPLPDKCCMKLFSRDFMEHFMFNDFMGLLKECRRVLKVGGSIEFITINMDDALINHKVYNEHVHHCVVGEWNDERPELRHKSWWTPSLIEYVLRKEGWRDIDVSEYRRDADHWKEPKMTIRAIK</sequence>
<keyword evidence="3" id="KW-0489">Methyltransferase</keyword>
<dbReference type="EMBL" id="MT141458">
    <property type="protein sequence ID" value="QJA61955.1"/>
    <property type="molecule type" value="Genomic_DNA"/>
</dbReference>
<evidence type="ECO:0000259" key="1">
    <source>
        <dbReference type="Pfam" id="PF08241"/>
    </source>
</evidence>
<dbReference type="Pfam" id="PF08241">
    <property type="entry name" value="Methyltransf_11"/>
    <property type="match status" value="1"/>
</dbReference>
<accession>A0A6M3JUA4</accession>
<name>A0A6M3JUA4_9ZZZZ</name>
<evidence type="ECO:0000313" key="3">
    <source>
        <dbReference type="EMBL" id="QJA73566.1"/>
    </source>
</evidence>
<proteinExistence type="predicted"/>
<protein>
    <submittedName>
        <fullName evidence="3">Putative methyltransferase</fullName>
    </submittedName>
</protein>
<dbReference type="GO" id="GO:0008757">
    <property type="term" value="F:S-adenosylmethionine-dependent methyltransferase activity"/>
    <property type="evidence" value="ECO:0007669"/>
    <property type="project" value="InterPro"/>
</dbReference>
<dbReference type="InterPro" id="IPR013216">
    <property type="entry name" value="Methyltransf_11"/>
</dbReference>
<dbReference type="GO" id="GO:0032259">
    <property type="term" value="P:methylation"/>
    <property type="evidence" value="ECO:0007669"/>
    <property type="project" value="UniProtKB-KW"/>
</dbReference>
<dbReference type="InterPro" id="IPR029063">
    <property type="entry name" value="SAM-dependent_MTases_sf"/>
</dbReference>
<dbReference type="SUPFAM" id="SSF53335">
    <property type="entry name" value="S-adenosyl-L-methionine-dependent methyltransferases"/>
    <property type="match status" value="1"/>
</dbReference>
<evidence type="ECO:0000313" key="2">
    <source>
        <dbReference type="EMBL" id="QJA61955.1"/>
    </source>
</evidence>
<dbReference type="Gene3D" id="3.40.50.150">
    <property type="entry name" value="Vaccinia Virus protein VP39"/>
    <property type="match status" value="1"/>
</dbReference>
<gene>
    <name evidence="3" type="ORF">MM415A02320_0009</name>
    <name evidence="2" type="ORF">MM415B00849_0012</name>
</gene>